<organism evidence="3 4">
    <name type="scientific">Durusdinium trenchii</name>
    <dbReference type="NCBI Taxonomy" id="1381693"/>
    <lineage>
        <taxon>Eukaryota</taxon>
        <taxon>Sar</taxon>
        <taxon>Alveolata</taxon>
        <taxon>Dinophyceae</taxon>
        <taxon>Suessiales</taxon>
        <taxon>Symbiodiniaceae</taxon>
        <taxon>Durusdinium</taxon>
    </lineage>
</organism>
<evidence type="ECO:0000313" key="2">
    <source>
        <dbReference type="EMBL" id="CAK9070946.1"/>
    </source>
</evidence>
<evidence type="ECO:0000313" key="3">
    <source>
        <dbReference type="EMBL" id="CAK9070947.1"/>
    </source>
</evidence>
<gene>
    <name evidence="2" type="ORF">SCF082_LOCUS35193</name>
    <name evidence="3" type="ORF">SCF082_LOCUS35194</name>
</gene>
<dbReference type="EMBL" id="CAXAMM010033236">
    <property type="protein sequence ID" value="CAK9070946.1"/>
    <property type="molecule type" value="Genomic_DNA"/>
</dbReference>
<feature type="non-terminal residue" evidence="3">
    <location>
        <position position="86"/>
    </location>
</feature>
<dbReference type="EMBL" id="CAXAMM010033237">
    <property type="protein sequence ID" value="CAK9070947.1"/>
    <property type="molecule type" value="Genomic_DNA"/>
</dbReference>
<feature type="non-terminal residue" evidence="3">
    <location>
        <position position="1"/>
    </location>
</feature>
<keyword evidence="4" id="KW-1185">Reference proteome</keyword>
<accession>A0ABP0P4H7</accession>
<reference evidence="3 4" key="1">
    <citation type="submission" date="2024-02" db="EMBL/GenBank/DDBJ databases">
        <authorList>
            <person name="Chen Y."/>
            <person name="Shah S."/>
            <person name="Dougan E. K."/>
            <person name="Thang M."/>
            <person name="Chan C."/>
        </authorList>
    </citation>
    <scope>NUCLEOTIDE SEQUENCE [LARGE SCALE GENOMIC DNA]</scope>
</reference>
<dbReference type="Proteomes" id="UP001642464">
    <property type="component" value="Unassembled WGS sequence"/>
</dbReference>
<protein>
    <submittedName>
        <fullName evidence="3">Uncharacterized protein</fullName>
    </submittedName>
</protein>
<evidence type="ECO:0000256" key="1">
    <source>
        <dbReference type="SAM" id="MobiDB-lite"/>
    </source>
</evidence>
<sequence length="86" mass="9329">VDSICGVTALQWGRSQGERKTPPSSGAITGRPPRFNGAALKESGRPAHSPFQCRSSLQLQWGRSQGERKTLVIVGIEYRFTPGFNG</sequence>
<proteinExistence type="predicted"/>
<name>A0ABP0P4H7_9DINO</name>
<feature type="region of interest" description="Disordered" evidence="1">
    <location>
        <begin position="12"/>
        <end position="51"/>
    </location>
</feature>
<evidence type="ECO:0000313" key="4">
    <source>
        <dbReference type="Proteomes" id="UP001642464"/>
    </source>
</evidence>
<comment type="caution">
    <text evidence="3">The sequence shown here is derived from an EMBL/GenBank/DDBJ whole genome shotgun (WGS) entry which is preliminary data.</text>
</comment>